<dbReference type="GO" id="GO:0004252">
    <property type="term" value="F:serine-type endopeptidase activity"/>
    <property type="evidence" value="ECO:0007669"/>
    <property type="project" value="InterPro"/>
</dbReference>
<dbReference type="InterPro" id="IPR043504">
    <property type="entry name" value="Peptidase_S1_PA_chymotrypsin"/>
</dbReference>
<comment type="subcellular location">
    <subcellularLocation>
        <location evidence="1">Membrane</location>
        <topology evidence="1">Multi-pass membrane protein</topology>
    </subcellularLocation>
</comment>
<proteinExistence type="predicted"/>
<dbReference type="InterPro" id="IPR001940">
    <property type="entry name" value="Peptidase_S1C"/>
</dbReference>
<evidence type="ECO:0000256" key="1">
    <source>
        <dbReference type="ARBA" id="ARBA00004141"/>
    </source>
</evidence>
<sequence length="392" mass="40119">MNIVDLVIVVLALVAAVTGYRQGFIAGLAGFVGFVGGAVLAMIFVPPVLTRVGSPTLKPLLTIVAVLAIAGLAQGVFSNLGSRLREVIGPLRTLDSIGGGALSAFAVLLVAWFLAVALVATPNPSLTREIRSSQLLIRIDSVMPQAGRAAFSSVRNLFDQNFFPQVFSGIAVPELISVPPPDGDLATSPIASRVRKSVVEVISDSNKCDQTLTGSGFVYDAGTIMTNAHVVAGADRVAVRVGGAGPELAATVVLFDPRTDVAVLKVQGLDSPPLAFAARTASRSDGAIVIGFPGGGAYTASSARVRNVQTARGADIYDKNSVLRQIYSLRATVRPGNSGGPLLDPNGNVLGVVFAASVDDPQSGFALTSDEVAADAVAGDRARNGVSTGGCA</sequence>
<reference evidence="6" key="1">
    <citation type="submission" date="2020-05" db="EMBL/GenBank/DDBJ databases">
        <authorList>
            <person name="Chiriac C."/>
            <person name="Salcher M."/>
            <person name="Ghai R."/>
            <person name="Kavagutti S V."/>
        </authorList>
    </citation>
    <scope>NUCLEOTIDE SEQUENCE</scope>
</reference>
<keyword evidence="2 5" id="KW-0812">Transmembrane</keyword>
<gene>
    <name evidence="6" type="ORF">UFOPK3401_00681</name>
</gene>
<feature type="transmembrane region" description="Helical" evidence="5">
    <location>
        <begin position="97"/>
        <end position="121"/>
    </location>
</feature>
<evidence type="ECO:0000313" key="6">
    <source>
        <dbReference type="EMBL" id="CAB4868793.1"/>
    </source>
</evidence>
<feature type="transmembrane region" description="Helical" evidence="5">
    <location>
        <begin position="60"/>
        <end position="77"/>
    </location>
</feature>
<keyword evidence="3 5" id="KW-1133">Transmembrane helix</keyword>
<dbReference type="SUPFAM" id="SSF50494">
    <property type="entry name" value="Trypsin-like serine proteases"/>
    <property type="match status" value="1"/>
</dbReference>
<dbReference type="GO" id="GO:0016020">
    <property type="term" value="C:membrane"/>
    <property type="evidence" value="ECO:0007669"/>
    <property type="project" value="UniProtKB-SubCell"/>
</dbReference>
<dbReference type="PANTHER" id="PTHR43019:SF23">
    <property type="entry name" value="PROTEASE DO-LIKE 5, CHLOROPLASTIC"/>
    <property type="match status" value="1"/>
</dbReference>
<dbReference type="InterPro" id="IPR009003">
    <property type="entry name" value="Peptidase_S1_PA"/>
</dbReference>
<dbReference type="EMBL" id="CAFBLM010000023">
    <property type="protein sequence ID" value="CAB4868793.1"/>
    <property type="molecule type" value="Genomic_DNA"/>
</dbReference>
<evidence type="ECO:0000256" key="5">
    <source>
        <dbReference type="SAM" id="Phobius"/>
    </source>
</evidence>
<dbReference type="InterPro" id="IPR047680">
    <property type="entry name" value="MarP-like"/>
</dbReference>
<dbReference type="Pfam" id="PF02674">
    <property type="entry name" value="Colicin_V"/>
    <property type="match status" value="1"/>
</dbReference>
<dbReference type="GO" id="GO:0006508">
    <property type="term" value="P:proteolysis"/>
    <property type="evidence" value="ECO:0007669"/>
    <property type="project" value="InterPro"/>
</dbReference>
<organism evidence="6">
    <name type="scientific">freshwater metagenome</name>
    <dbReference type="NCBI Taxonomy" id="449393"/>
    <lineage>
        <taxon>unclassified sequences</taxon>
        <taxon>metagenomes</taxon>
        <taxon>ecological metagenomes</taxon>
    </lineage>
</organism>
<feature type="transmembrane region" description="Helical" evidence="5">
    <location>
        <begin position="31"/>
        <end position="48"/>
    </location>
</feature>
<keyword evidence="4 5" id="KW-0472">Membrane</keyword>
<evidence type="ECO:0000256" key="2">
    <source>
        <dbReference type="ARBA" id="ARBA00022692"/>
    </source>
</evidence>
<protein>
    <submittedName>
        <fullName evidence="6">Unannotated protein</fullName>
    </submittedName>
</protein>
<dbReference type="AlphaFoldDB" id="A0A6J7DNC1"/>
<dbReference type="GO" id="GO:0009403">
    <property type="term" value="P:toxin biosynthetic process"/>
    <property type="evidence" value="ECO:0007669"/>
    <property type="project" value="InterPro"/>
</dbReference>
<dbReference type="Pfam" id="PF13365">
    <property type="entry name" value="Trypsin_2"/>
    <property type="match status" value="1"/>
</dbReference>
<name>A0A6J7DNC1_9ZZZZ</name>
<dbReference type="Gene3D" id="2.40.10.10">
    <property type="entry name" value="Trypsin-like serine proteases"/>
    <property type="match status" value="2"/>
</dbReference>
<dbReference type="NCBIfam" id="NF033740">
    <property type="entry name" value="MarP_fam_protase"/>
    <property type="match status" value="1"/>
</dbReference>
<dbReference type="PANTHER" id="PTHR43019">
    <property type="entry name" value="SERINE ENDOPROTEASE DEGS"/>
    <property type="match status" value="1"/>
</dbReference>
<evidence type="ECO:0000256" key="3">
    <source>
        <dbReference type="ARBA" id="ARBA00022989"/>
    </source>
</evidence>
<evidence type="ECO:0000256" key="4">
    <source>
        <dbReference type="ARBA" id="ARBA00023136"/>
    </source>
</evidence>
<dbReference type="InterPro" id="IPR003825">
    <property type="entry name" value="Colicin-V_CvpA"/>
</dbReference>
<accession>A0A6J7DNC1</accession>
<dbReference type="PRINTS" id="PR00834">
    <property type="entry name" value="PROTEASES2C"/>
</dbReference>